<dbReference type="GO" id="GO:0007130">
    <property type="term" value="P:synaptonemal complex assembly"/>
    <property type="evidence" value="ECO:0007669"/>
    <property type="project" value="EnsemblFungi"/>
</dbReference>
<dbReference type="GO" id="GO:0042138">
    <property type="term" value="P:meiotic DNA double-strand break formation"/>
    <property type="evidence" value="ECO:0007669"/>
    <property type="project" value="EnsemblFungi"/>
</dbReference>
<comment type="cofactor">
    <cofactor evidence="2">
        <name>Mg(2+)</name>
        <dbReference type="ChEBI" id="CHEBI:18420"/>
    </cofactor>
</comment>
<dbReference type="GO" id="GO:0003918">
    <property type="term" value="F:DNA topoisomerase type II (double strand cut, ATP-hydrolyzing) activity"/>
    <property type="evidence" value="ECO:0007669"/>
    <property type="project" value="UniProtKB-UniRule"/>
</dbReference>
<evidence type="ECO:0000256" key="1">
    <source>
        <dbReference type="ARBA" id="ARBA00000185"/>
    </source>
</evidence>
<dbReference type="PANTHER" id="PTHR10848:SF0">
    <property type="entry name" value="MEIOTIC RECOMBINATION PROTEIN SPO11"/>
    <property type="match status" value="1"/>
</dbReference>
<dbReference type="VEuPathDB" id="FungiDB:GWK60_C02409"/>
<comment type="similarity">
    <text evidence="3 10">Belongs to the TOP6A family.</text>
</comment>
<keyword evidence="9 10" id="KW-0413">Isomerase</keyword>
<evidence type="ECO:0000256" key="4">
    <source>
        <dbReference type="ARBA" id="ARBA00012895"/>
    </source>
</evidence>
<dbReference type="GO" id="GO:0045027">
    <property type="term" value="F:DNA end binding"/>
    <property type="evidence" value="ECO:0007669"/>
    <property type="project" value="EnsemblFungi"/>
</dbReference>
<dbReference type="Pfam" id="PF21180">
    <property type="entry name" value="TOP6A-Spo11_Toprim"/>
    <property type="match status" value="1"/>
</dbReference>
<keyword evidence="7 10" id="KW-0799">Topoisomerase</keyword>
<dbReference type="PRINTS" id="PR01550">
    <property type="entry name" value="TOP6AFAMILY"/>
</dbReference>
<evidence type="ECO:0000256" key="2">
    <source>
        <dbReference type="ARBA" id="ARBA00001946"/>
    </source>
</evidence>
<evidence type="ECO:0000256" key="3">
    <source>
        <dbReference type="ARBA" id="ARBA00006559"/>
    </source>
</evidence>
<dbReference type="GO" id="GO:0005524">
    <property type="term" value="F:ATP binding"/>
    <property type="evidence" value="ECO:0007669"/>
    <property type="project" value="InterPro"/>
</dbReference>
<feature type="active site" description="O-(5'-phospho-DNA)-tyrosine intermediate" evidence="10">
    <location>
        <position position="123"/>
    </location>
</feature>
<dbReference type="CDD" id="cd00223">
    <property type="entry name" value="TOPRIM_TopoIIB_SPO"/>
    <property type="match status" value="1"/>
</dbReference>
<dbReference type="GO" id="GO:0000706">
    <property type="term" value="P:meiotic DNA double-strand break processing"/>
    <property type="evidence" value="ECO:0007669"/>
    <property type="project" value="TreeGrafter"/>
</dbReference>
<dbReference type="InterPro" id="IPR036078">
    <property type="entry name" value="Spo11/TopoVI_A_sf"/>
</dbReference>
<dbReference type="GO" id="GO:0035861">
    <property type="term" value="C:site of double-strand break"/>
    <property type="evidence" value="ECO:0007669"/>
    <property type="project" value="EnsemblFungi"/>
</dbReference>
<dbReference type="InterPro" id="IPR036388">
    <property type="entry name" value="WH-like_DNA-bd_sf"/>
</dbReference>
<dbReference type="VEuPathDB" id="FungiDB:CAGL0C02783g"/>
<dbReference type="GO" id="GO:0007131">
    <property type="term" value="P:reciprocal meiotic recombination"/>
    <property type="evidence" value="ECO:0007669"/>
    <property type="project" value="TreeGrafter"/>
</dbReference>
<sequence length="372" mass="42222">MNFTLADIYDSADISELRARLTADKRAVFFSPVVDDNADKSQQIHNKIQDILTLCKNSVGQQQQGFQLHGLFKKPIEFPLSGRLKGKLLQNKIQKLSITFTLLKEIQRNIEKCTVFTSRDIFYRNVELFKSQRLVVDTVDHIQKALGLTIREDLNITATQKGLIFTAVDIIINSSDTKKITITKGKSQLIPQFDNSAFIMVCKDDPQRILKVLVIEKDAVYNTIIQKPTEGYIVVTGKGYPDMLTRKFLHRLEQCNSNLQFVILTDPDPHGINIAMKYQGFTADSIYPCASLIRKGISILELIDGHSSTIAQVLPLSTRDIKLAQNILFSGHSDLYANMRTELQRQLFLTKKGEMNTTIIEHLLSNDRITNY</sequence>
<dbReference type="InterPro" id="IPR002815">
    <property type="entry name" value="Spo11/TopoVI_A"/>
</dbReference>
<dbReference type="Gene3D" id="3.40.1360.10">
    <property type="match status" value="1"/>
</dbReference>
<dbReference type="Proteomes" id="UP000054886">
    <property type="component" value="Unassembled WGS sequence"/>
</dbReference>
<dbReference type="GO" id="GO:0000794">
    <property type="term" value="C:condensed nuclear chromosome"/>
    <property type="evidence" value="ECO:0007669"/>
    <property type="project" value="EnsemblFungi"/>
</dbReference>
<dbReference type="PANTHER" id="PTHR10848">
    <property type="entry name" value="MEIOTIC RECOMBINATION PROTEIN SPO11"/>
    <property type="match status" value="1"/>
</dbReference>
<evidence type="ECO:0000256" key="7">
    <source>
        <dbReference type="ARBA" id="ARBA00023029"/>
    </source>
</evidence>
<dbReference type="EMBL" id="LLZZ01000144">
    <property type="protein sequence ID" value="KTA99451.1"/>
    <property type="molecule type" value="Genomic_DNA"/>
</dbReference>
<dbReference type="PROSITE" id="PS52041">
    <property type="entry name" value="TOPO_IIB"/>
    <property type="match status" value="1"/>
</dbReference>
<evidence type="ECO:0000256" key="10">
    <source>
        <dbReference type="PROSITE-ProRule" id="PRU01385"/>
    </source>
</evidence>
<evidence type="ECO:0000256" key="8">
    <source>
        <dbReference type="ARBA" id="ARBA00023125"/>
    </source>
</evidence>
<comment type="catalytic activity">
    <reaction evidence="1 10">
        <text>ATP-dependent breakage, passage and rejoining of double-stranded DNA.</text>
        <dbReference type="EC" id="5.6.2.2"/>
    </reaction>
</comment>
<dbReference type="AlphaFoldDB" id="A0A0W0DT14"/>
<dbReference type="VEuPathDB" id="FungiDB:GVI51_C02585"/>
<organism evidence="13 14">
    <name type="scientific">Candida glabrata</name>
    <name type="common">Yeast</name>
    <name type="synonym">Torulopsis glabrata</name>
    <dbReference type="NCBI Taxonomy" id="5478"/>
    <lineage>
        <taxon>Eukaryota</taxon>
        <taxon>Fungi</taxon>
        <taxon>Dikarya</taxon>
        <taxon>Ascomycota</taxon>
        <taxon>Saccharomycotina</taxon>
        <taxon>Saccharomycetes</taxon>
        <taxon>Saccharomycetales</taxon>
        <taxon>Saccharomycetaceae</taxon>
        <taxon>Nakaseomyces</taxon>
    </lineage>
</organism>
<proteinExistence type="inferred from homology"/>
<feature type="domain" description="Spo11/DNA topoisomerase VI subunit A N-terminal" evidence="11">
    <location>
        <begin position="95"/>
        <end position="156"/>
    </location>
</feature>
<accession>A0A0W0DT14</accession>
<evidence type="ECO:0000259" key="11">
    <source>
        <dbReference type="Pfam" id="PF04406"/>
    </source>
</evidence>
<keyword evidence="6" id="KW-0460">Magnesium</keyword>
<evidence type="ECO:0000256" key="5">
    <source>
        <dbReference type="ARBA" id="ARBA00022723"/>
    </source>
</evidence>
<dbReference type="Gene3D" id="1.10.10.10">
    <property type="entry name" value="Winged helix-like DNA-binding domain superfamily/Winged helix DNA-binding domain"/>
    <property type="match status" value="1"/>
</dbReference>
<protein>
    <recommendedName>
        <fullName evidence="4">DNA topoisomerase (ATP-hydrolyzing)</fullName>
        <ecNumber evidence="4">5.6.2.2</ecNumber>
    </recommendedName>
</protein>
<name>A0A0W0DT14_CANGB</name>
<dbReference type="EC" id="5.6.2.2" evidence="4"/>
<comment type="caution">
    <text evidence="13">The sequence shown here is derived from an EMBL/GenBank/DDBJ whole genome shotgun (WGS) entry which is preliminary data.</text>
</comment>
<dbReference type="InterPro" id="IPR034136">
    <property type="entry name" value="TOPRIM_Topo6A/Spo11"/>
</dbReference>
<evidence type="ECO:0000313" key="13">
    <source>
        <dbReference type="EMBL" id="KTA99451.1"/>
    </source>
</evidence>
<reference evidence="13 14" key="1">
    <citation type="submission" date="2015-10" db="EMBL/GenBank/DDBJ databases">
        <title>Draft genomes sequences of Candida glabrata isolates 1A, 1B, 2A, 2B, 3A and 3B.</title>
        <authorList>
            <person name="Haavelsrud O.E."/>
            <person name="Gaustad P."/>
        </authorList>
    </citation>
    <scope>NUCLEOTIDE SEQUENCE [LARGE SCALE GENOMIC DNA]</scope>
    <source>
        <strain evidence="13">910700640</strain>
    </source>
</reference>
<evidence type="ECO:0000256" key="9">
    <source>
        <dbReference type="ARBA" id="ARBA00023235"/>
    </source>
</evidence>
<dbReference type="VEuPathDB" id="FungiDB:B1J91_C02783g"/>
<gene>
    <name evidence="13" type="ORF">AO440_000513</name>
</gene>
<dbReference type="InterPro" id="IPR013049">
    <property type="entry name" value="Spo11/TopoVI_A_N"/>
</dbReference>
<dbReference type="GO" id="GO:0003682">
    <property type="term" value="F:chromatin binding"/>
    <property type="evidence" value="ECO:0007669"/>
    <property type="project" value="EnsemblFungi"/>
</dbReference>
<evidence type="ECO:0000313" key="14">
    <source>
        <dbReference type="Proteomes" id="UP000054886"/>
    </source>
</evidence>
<dbReference type="SUPFAM" id="SSF56726">
    <property type="entry name" value="DNA topoisomerase IV, alpha subunit"/>
    <property type="match status" value="1"/>
</dbReference>
<evidence type="ECO:0000256" key="6">
    <source>
        <dbReference type="ARBA" id="ARBA00022842"/>
    </source>
</evidence>
<feature type="domain" description="Topoisomerase 6 subunit A/Spo11 TOPRIM" evidence="12">
    <location>
        <begin position="212"/>
        <end position="356"/>
    </location>
</feature>
<evidence type="ECO:0000259" key="12">
    <source>
        <dbReference type="Pfam" id="PF21180"/>
    </source>
</evidence>
<keyword evidence="8 10" id="KW-0238">DNA-binding</keyword>
<dbReference type="Pfam" id="PF04406">
    <property type="entry name" value="TP6A_N"/>
    <property type="match status" value="1"/>
</dbReference>
<dbReference type="GO" id="GO:0046872">
    <property type="term" value="F:metal ion binding"/>
    <property type="evidence" value="ECO:0007669"/>
    <property type="project" value="UniProtKB-KW"/>
</dbReference>
<keyword evidence="5" id="KW-0479">Metal-binding</keyword>